<comment type="caution">
    <text evidence="1">The sequence shown here is derived from an EMBL/GenBank/DDBJ whole genome shotgun (WGS) entry which is preliminary data.</text>
</comment>
<gene>
    <name evidence="1" type="ORF">V7S43_016663</name>
</gene>
<evidence type="ECO:0000313" key="1">
    <source>
        <dbReference type="EMBL" id="KAL3658274.1"/>
    </source>
</evidence>
<dbReference type="Proteomes" id="UP001632037">
    <property type="component" value="Unassembled WGS sequence"/>
</dbReference>
<name>A0ABD3EVU1_9STRA</name>
<accession>A0ABD3EVU1</accession>
<proteinExistence type="predicted"/>
<evidence type="ECO:0000313" key="2">
    <source>
        <dbReference type="Proteomes" id="UP001632037"/>
    </source>
</evidence>
<dbReference type="EMBL" id="JBIMZQ010000055">
    <property type="protein sequence ID" value="KAL3658274.1"/>
    <property type="molecule type" value="Genomic_DNA"/>
</dbReference>
<dbReference type="AlphaFoldDB" id="A0ABD3EVU1"/>
<sequence length="120" mass="13209">MHAIVPKHQPRHSRGHPDIHADAQEAYDFIKWWLTGGAAFDYDWANMDLSSLDVHDADMTEGLLPTMEDGGNVFFSSSILYITMKLAAAVREAANIYELARRASLPVGLTDALGPFLAPP</sequence>
<keyword evidence="2" id="KW-1185">Reference proteome</keyword>
<protein>
    <submittedName>
        <fullName evidence="1">Uncharacterized protein</fullName>
    </submittedName>
</protein>
<reference evidence="1 2" key="1">
    <citation type="submission" date="2024-09" db="EMBL/GenBank/DDBJ databases">
        <title>Genome sequencing and assembly of Phytophthora oleae, isolate VK10A, causative agent of rot of olive drupes.</title>
        <authorList>
            <person name="Conti Taguali S."/>
            <person name="Riolo M."/>
            <person name="La Spada F."/>
            <person name="Cacciola S.O."/>
            <person name="Dionisio G."/>
        </authorList>
    </citation>
    <scope>NUCLEOTIDE SEQUENCE [LARGE SCALE GENOMIC DNA]</scope>
    <source>
        <strain evidence="1 2">VK10A</strain>
    </source>
</reference>
<organism evidence="1 2">
    <name type="scientific">Phytophthora oleae</name>
    <dbReference type="NCBI Taxonomy" id="2107226"/>
    <lineage>
        <taxon>Eukaryota</taxon>
        <taxon>Sar</taxon>
        <taxon>Stramenopiles</taxon>
        <taxon>Oomycota</taxon>
        <taxon>Peronosporomycetes</taxon>
        <taxon>Peronosporales</taxon>
        <taxon>Peronosporaceae</taxon>
        <taxon>Phytophthora</taxon>
    </lineage>
</organism>